<dbReference type="GO" id="GO:0005829">
    <property type="term" value="C:cytosol"/>
    <property type="evidence" value="ECO:0007669"/>
    <property type="project" value="TreeGrafter"/>
</dbReference>
<sequence length="320" mass="35707">MASVHSEETRESTLPIVSQAEHWRSIMNPLMHTDGGSDYEEMTLNTKAGSLRILVYRPSHWKPDAKHPVHLHMHGSGWVIFKPEMDNAWCRLVSENTGAVVISPDYCKAPEHSYPAAMNQCYEVLRWIADTSSNGGATLFSLDLNKVILGGFSAGGNLAFTVALKFLQEKDIAAKLVMLCSIFPVVDLTTPYEQKLERVSADCQAKSIPLPLMNLFLTADTRPKQRAEPLCSPNFAAQDWLAQLPSSIIFTAEWDSLYLEGNQFAHQLRDAGVHVVHRMYARSTHGFINRLPDEEDYNEETQNEATALAIAEMNRAFGSA</sequence>
<dbReference type="Gene3D" id="3.40.50.1820">
    <property type="entry name" value="alpha/beta hydrolase"/>
    <property type="match status" value="1"/>
</dbReference>
<dbReference type="Pfam" id="PF07859">
    <property type="entry name" value="Abhydrolase_3"/>
    <property type="match status" value="1"/>
</dbReference>
<name>A0A261XV57_9FUNG</name>
<dbReference type="GO" id="GO:0004806">
    <property type="term" value="F:triacylglycerol lipase activity"/>
    <property type="evidence" value="ECO:0007669"/>
    <property type="project" value="TreeGrafter"/>
</dbReference>
<dbReference type="EMBL" id="MVBO01000175">
    <property type="protein sequence ID" value="OZJ02223.1"/>
    <property type="molecule type" value="Genomic_DNA"/>
</dbReference>
<proteinExistence type="predicted"/>
<gene>
    <name evidence="2" type="ORF">BZG36_04973</name>
</gene>
<protein>
    <recommendedName>
        <fullName evidence="1">Alpha/beta hydrolase fold-3 domain-containing protein</fullName>
    </recommendedName>
</protein>
<dbReference type="PANTHER" id="PTHR23025">
    <property type="entry name" value="TRIACYLGLYCEROL LIPASE"/>
    <property type="match status" value="1"/>
</dbReference>
<dbReference type="SUPFAM" id="SSF53474">
    <property type="entry name" value="alpha/beta-Hydrolases"/>
    <property type="match status" value="1"/>
</dbReference>
<organism evidence="2 3">
    <name type="scientific">Bifiguratus adelaidae</name>
    <dbReference type="NCBI Taxonomy" id="1938954"/>
    <lineage>
        <taxon>Eukaryota</taxon>
        <taxon>Fungi</taxon>
        <taxon>Fungi incertae sedis</taxon>
        <taxon>Mucoromycota</taxon>
        <taxon>Mucoromycotina</taxon>
        <taxon>Endogonomycetes</taxon>
        <taxon>Endogonales</taxon>
        <taxon>Endogonales incertae sedis</taxon>
        <taxon>Bifiguratus</taxon>
    </lineage>
</organism>
<dbReference type="GO" id="GO:0019433">
    <property type="term" value="P:triglyceride catabolic process"/>
    <property type="evidence" value="ECO:0007669"/>
    <property type="project" value="TreeGrafter"/>
</dbReference>
<evidence type="ECO:0000259" key="1">
    <source>
        <dbReference type="Pfam" id="PF07859"/>
    </source>
</evidence>
<reference evidence="2 3" key="1">
    <citation type="journal article" date="2017" name="Mycologia">
        <title>Bifiguratus adelaidae, gen. et sp. nov., a new member of Mucoromycotina in endophytic and soil-dwelling habitats.</title>
        <authorList>
            <person name="Torres-Cruz T.J."/>
            <person name="Billingsley Tobias T.L."/>
            <person name="Almatruk M."/>
            <person name="Hesse C."/>
            <person name="Kuske C.R."/>
            <person name="Desiro A."/>
            <person name="Benucci G.M."/>
            <person name="Bonito G."/>
            <person name="Stajich J.E."/>
            <person name="Dunlap C."/>
            <person name="Arnold A.E."/>
            <person name="Porras-Alfaro A."/>
        </authorList>
    </citation>
    <scope>NUCLEOTIDE SEQUENCE [LARGE SCALE GENOMIC DNA]</scope>
    <source>
        <strain evidence="2 3">AZ0501</strain>
    </source>
</reference>
<accession>A0A261XV57</accession>
<dbReference type="GO" id="GO:0004771">
    <property type="term" value="F:sterol ester esterase activity"/>
    <property type="evidence" value="ECO:0007669"/>
    <property type="project" value="TreeGrafter"/>
</dbReference>
<dbReference type="InterPro" id="IPR029058">
    <property type="entry name" value="AB_hydrolase_fold"/>
</dbReference>
<comment type="caution">
    <text evidence="2">The sequence shown here is derived from an EMBL/GenBank/DDBJ whole genome shotgun (WGS) entry which is preliminary data.</text>
</comment>
<dbReference type="OrthoDB" id="19653at2759"/>
<dbReference type="Proteomes" id="UP000242875">
    <property type="component" value="Unassembled WGS sequence"/>
</dbReference>
<keyword evidence="3" id="KW-1185">Reference proteome</keyword>
<evidence type="ECO:0000313" key="2">
    <source>
        <dbReference type="EMBL" id="OZJ02223.1"/>
    </source>
</evidence>
<evidence type="ECO:0000313" key="3">
    <source>
        <dbReference type="Proteomes" id="UP000242875"/>
    </source>
</evidence>
<dbReference type="PANTHER" id="PTHR23025:SF3">
    <property type="entry name" value="HORMONE-SENSITIVE LIPASE"/>
    <property type="match status" value="1"/>
</dbReference>
<feature type="domain" description="Alpha/beta hydrolase fold-3" evidence="1">
    <location>
        <begin position="71"/>
        <end position="288"/>
    </location>
</feature>
<dbReference type="InterPro" id="IPR013094">
    <property type="entry name" value="AB_hydrolase_3"/>
</dbReference>
<dbReference type="AlphaFoldDB" id="A0A261XV57"/>